<dbReference type="RefSeq" id="WP_353295306.1">
    <property type="nucleotide sequence ID" value="NZ_BAABWH010000005.1"/>
</dbReference>
<feature type="chain" id="PRO_5047007943" evidence="1">
    <location>
        <begin position="20"/>
        <end position="351"/>
    </location>
</feature>
<organism evidence="2 3">
    <name type="scientific">Thalassolituus maritimus</name>
    <dbReference type="NCBI Taxonomy" id="484498"/>
    <lineage>
        <taxon>Bacteria</taxon>
        <taxon>Pseudomonadati</taxon>
        <taxon>Pseudomonadota</taxon>
        <taxon>Gammaproteobacteria</taxon>
        <taxon>Oceanospirillales</taxon>
        <taxon>Oceanospirillaceae</taxon>
        <taxon>Thalassolituus</taxon>
    </lineage>
</organism>
<name>A0ABQ0A158_9GAMM</name>
<gene>
    <name evidence="2" type="ORF">NBRC116585_22530</name>
</gene>
<proteinExistence type="predicted"/>
<comment type="caution">
    <text evidence="2">The sequence shown here is derived from an EMBL/GenBank/DDBJ whole genome shotgun (WGS) entry which is preliminary data.</text>
</comment>
<keyword evidence="1" id="KW-0732">Signal</keyword>
<dbReference type="EMBL" id="BAABWH010000005">
    <property type="protein sequence ID" value="GAA6146135.1"/>
    <property type="molecule type" value="Genomic_DNA"/>
</dbReference>
<keyword evidence="3" id="KW-1185">Reference proteome</keyword>
<feature type="signal peptide" evidence="1">
    <location>
        <begin position="1"/>
        <end position="19"/>
    </location>
</feature>
<dbReference type="Proteomes" id="UP001481413">
    <property type="component" value="Unassembled WGS sequence"/>
</dbReference>
<evidence type="ECO:0000313" key="2">
    <source>
        <dbReference type="EMBL" id="GAA6146135.1"/>
    </source>
</evidence>
<dbReference type="Gene3D" id="3.40.50.10610">
    <property type="entry name" value="ABC-type transport auxiliary lipoprotein component"/>
    <property type="match status" value="1"/>
</dbReference>
<evidence type="ECO:0000313" key="3">
    <source>
        <dbReference type="Proteomes" id="UP001481413"/>
    </source>
</evidence>
<reference evidence="2 3" key="1">
    <citation type="submission" date="2024-04" db="EMBL/GenBank/DDBJ databases">
        <title>Draft genome sequence of Thalassolituus maritimus NBRC 116585.</title>
        <authorList>
            <person name="Miyakawa T."/>
            <person name="Kusuya Y."/>
            <person name="Miura T."/>
        </authorList>
    </citation>
    <scope>NUCLEOTIDE SEQUENCE [LARGE SCALE GENOMIC DNA]</scope>
    <source>
        <strain evidence="2 3">5NW40-0001</strain>
    </source>
</reference>
<sequence>MFRRLLLLSVILLPLSSLAETPLPGLEPPEMRSSLYTGFTQLLDDDKTLVKEELIDLPESVKRVALYHNGDRMHRKIPKQVHLMIENKLMKRMLDSGRFEVIQCLECRTTQVAMREDRLEVSHVAVDNQALRKLGQHVRADAFLFWNASVEQNKFTINLRMVDARDNKLLWLKEYSKKTTLEQEVEGFDSVNYEFLVGAWGISAERAHLSSTDSEEVKGVTVFGIRRRETTSLDDQLQYTLAFEYFRNFSNRENFDISGINLEGRIIADIPSMDDLIDTKVYLGMGQAFFNDTNALVFRFGFEFPFFKDGFIDYGVTYLPESTAKWTSVSGLEDTGKLGGASYDLSLGLRF</sequence>
<accession>A0ABQ0A158</accession>
<evidence type="ECO:0000256" key="1">
    <source>
        <dbReference type="SAM" id="SignalP"/>
    </source>
</evidence>
<protein>
    <submittedName>
        <fullName evidence="2">Uncharacterized protein</fullName>
    </submittedName>
</protein>